<dbReference type="Gene3D" id="1.10.10.10">
    <property type="entry name" value="Winged helix-like DNA-binding domain superfamily/Winged helix DNA-binding domain"/>
    <property type="match status" value="1"/>
</dbReference>
<evidence type="ECO:0000256" key="4">
    <source>
        <dbReference type="ARBA" id="ARBA00023163"/>
    </source>
</evidence>
<dbReference type="InterPro" id="IPR011517">
    <property type="entry name" value="RNA_pol_sigma70_ECF-like"/>
</dbReference>
<keyword evidence="7" id="KW-1185">Reference proteome</keyword>
<dbReference type="GO" id="GO:0016987">
    <property type="term" value="F:sigma factor activity"/>
    <property type="evidence" value="ECO:0007669"/>
    <property type="project" value="UniProtKB-KW"/>
</dbReference>
<reference evidence="6" key="1">
    <citation type="submission" date="2012-11" db="EMBL/GenBank/DDBJ databases">
        <title>Permanent draft genomes of Rhodopirellula europaea strain SH398 and 6C.</title>
        <authorList>
            <person name="Richter M."/>
            <person name="Richter-Heitmann T."/>
            <person name="Frank C."/>
            <person name="Harder J."/>
            <person name="Glockner F.O."/>
        </authorList>
    </citation>
    <scope>NUCLEOTIDE SEQUENCE</scope>
    <source>
        <strain evidence="6">6C</strain>
    </source>
</reference>
<dbReference type="SUPFAM" id="SSF88659">
    <property type="entry name" value="Sigma3 and sigma4 domains of RNA polymerase sigma factors"/>
    <property type="match status" value="1"/>
</dbReference>
<keyword evidence="3" id="KW-0731">Sigma factor</keyword>
<dbReference type="InterPro" id="IPR036388">
    <property type="entry name" value="WH-like_DNA-bd_sf"/>
</dbReference>
<dbReference type="PANTHER" id="PTHR43133">
    <property type="entry name" value="RNA POLYMERASE ECF-TYPE SIGMA FACTO"/>
    <property type="match status" value="1"/>
</dbReference>
<dbReference type="GO" id="GO:0006352">
    <property type="term" value="P:DNA-templated transcription initiation"/>
    <property type="evidence" value="ECO:0007669"/>
    <property type="project" value="InterPro"/>
</dbReference>
<keyword evidence="4" id="KW-0804">Transcription</keyword>
<dbReference type="PANTHER" id="PTHR43133:SF39">
    <property type="entry name" value="SIMILAR TO RNA POLYMERASE SIGMA-E FACTOR"/>
    <property type="match status" value="1"/>
</dbReference>
<evidence type="ECO:0000256" key="3">
    <source>
        <dbReference type="ARBA" id="ARBA00023082"/>
    </source>
</evidence>
<accession>M2B0Z0</accession>
<dbReference type="EMBL" id="ANMO01000035">
    <property type="protein sequence ID" value="EMB18567.1"/>
    <property type="molecule type" value="Genomic_DNA"/>
</dbReference>
<evidence type="ECO:0000313" key="6">
    <source>
        <dbReference type="EMBL" id="EMB18567.1"/>
    </source>
</evidence>
<dbReference type="InterPro" id="IPR053812">
    <property type="entry name" value="HTH_Sigma70_ECF-like"/>
</dbReference>
<dbReference type="NCBIfam" id="TIGR02937">
    <property type="entry name" value="sigma70-ECF"/>
    <property type="match status" value="1"/>
</dbReference>
<feature type="domain" description="RNA polymerase sigma-70 ECF-like HTH" evidence="5">
    <location>
        <begin position="42"/>
        <end position="224"/>
    </location>
</feature>
<dbReference type="Proteomes" id="UP000011529">
    <property type="component" value="Unassembled WGS sequence"/>
</dbReference>
<proteinExistence type="inferred from homology"/>
<dbReference type="SUPFAM" id="SSF88946">
    <property type="entry name" value="Sigma2 domain of RNA polymerase sigma factors"/>
    <property type="match status" value="1"/>
</dbReference>
<comment type="caution">
    <text evidence="6">The sequence shown here is derived from an EMBL/GenBank/DDBJ whole genome shotgun (WGS) entry which is preliminary data.</text>
</comment>
<evidence type="ECO:0000259" key="5">
    <source>
        <dbReference type="Pfam" id="PF07638"/>
    </source>
</evidence>
<dbReference type="InterPro" id="IPR039425">
    <property type="entry name" value="RNA_pol_sigma-70-like"/>
</dbReference>
<dbReference type="AlphaFoldDB" id="M2B0Z0"/>
<dbReference type="CDD" id="cd06171">
    <property type="entry name" value="Sigma70_r4"/>
    <property type="match status" value="1"/>
</dbReference>
<dbReference type="NCBIfam" id="TIGR02999">
    <property type="entry name" value="Sig-70_X6"/>
    <property type="match status" value="1"/>
</dbReference>
<evidence type="ECO:0000313" key="7">
    <source>
        <dbReference type="Proteomes" id="UP000011529"/>
    </source>
</evidence>
<dbReference type="Pfam" id="PF07638">
    <property type="entry name" value="Sigma70_ECF"/>
    <property type="match status" value="1"/>
</dbReference>
<keyword evidence="2" id="KW-0805">Transcription regulation</keyword>
<protein>
    <submittedName>
        <fullName evidence="6">RNA polymerase sigma-70 ECF-like protein</fullName>
    </submittedName>
</protein>
<comment type="similarity">
    <text evidence="1">Belongs to the sigma-70 factor family. ECF subfamily.</text>
</comment>
<dbReference type="PATRIC" id="fig|1263867.3.peg.757"/>
<dbReference type="InterPro" id="IPR013324">
    <property type="entry name" value="RNA_pol_sigma_r3/r4-like"/>
</dbReference>
<dbReference type="InterPro" id="IPR014284">
    <property type="entry name" value="RNA_pol_sigma-70_dom"/>
</dbReference>
<evidence type="ECO:0000256" key="1">
    <source>
        <dbReference type="ARBA" id="ARBA00010641"/>
    </source>
</evidence>
<sequence length="228" mass="26057">MTSADRKAGMLSAAFDFIVRSAPPPTYPPRRWSFCLVSQPETEVSMLLQQVKNGDEEAREKLFVTLQSELRDMAGALMRGERPDHTLQATALVNEACVRLLDTEALKNVSDRRYMFGMANRAMRQILIDHARRRRTNKRGGDYQRASLDVVLDNFEANNRCQYEDLESALEGLEATSPRQREVVELRFFSGLTNEEVAKVLEISVATVERDWRLARAKLFEQLRSDDA</sequence>
<evidence type="ECO:0000256" key="2">
    <source>
        <dbReference type="ARBA" id="ARBA00023015"/>
    </source>
</evidence>
<reference evidence="6" key="2">
    <citation type="journal article" date="2013" name="Mar. Genomics">
        <title>Expression of sulfatases in Rhodopirellula baltica and the diversity of sulfatases in the genus Rhodopirellula.</title>
        <authorList>
            <person name="Wegner C.E."/>
            <person name="Richter-Heitmann T."/>
            <person name="Klindworth A."/>
            <person name="Klockow C."/>
            <person name="Richter M."/>
            <person name="Achstetter T."/>
            <person name="Glockner F.O."/>
            <person name="Harder J."/>
        </authorList>
    </citation>
    <scope>NUCLEOTIDE SEQUENCE [LARGE SCALE GENOMIC DNA]</scope>
    <source>
        <strain evidence="6">6C</strain>
    </source>
</reference>
<dbReference type="InterPro" id="IPR013325">
    <property type="entry name" value="RNA_pol_sigma_r2"/>
</dbReference>
<gene>
    <name evidence="6" type="ORF">RE6C_00707</name>
</gene>
<name>M2B0Z0_9BACT</name>
<organism evidence="6 7">
    <name type="scientific">Rhodopirellula europaea 6C</name>
    <dbReference type="NCBI Taxonomy" id="1263867"/>
    <lineage>
        <taxon>Bacteria</taxon>
        <taxon>Pseudomonadati</taxon>
        <taxon>Planctomycetota</taxon>
        <taxon>Planctomycetia</taxon>
        <taxon>Pirellulales</taxon>
        <taxon>Pirellulaceae</taxon>
        <taxon>Rhodopirellula</taxon>
    </lineage>
</organism>
<dbReference type="Gene3D" id="1.10.1740.10">
    <property type="match status" value="1"/>
</dbReference>